<evidence type="ECO:0000259" key="5">
    <source>
        <dbReference type="Pfam" id="PF00149"/>
    </source>
</evidence>
<name>A0ABV5I1U7_9RHOB</name>
<evidence type="ECO:0000313" key="7">
    <source>
        <dbReference type="Proteomes" id="UP001589670"/>
    </source>
</evidence>
<sequence length="314" mass="33579">MQAVTDPEARAGVLLAHLSDPHLPLAGRVPLRAVLNKRALGLLSWRLSRHRRHRPAILAALVADMQAHEPDLIAVTGDLTNLGLEAEYRAARDWLDRLGDARRVMVIPGNHDALVAGAWPRGAGLWQPYWQGDAGTGTADVAAAFPTLRRRGPLALIGVSSAVPSVPGLAVGEVGEAQIARLGAVLRRTRAEGLFRLVMIHHPPLAGTVSRRKHLRDHAQFRALLEREGAEMVLHGHSHRSHHRTLATRDGDAPVIGVPSASSMHHEPAACNLCRIAPGDAGWQVTLSARRLTAEGGVEAGPHTAITIARGHAA</sequence>
<dbReference type="Pfam" id="PF00149">
    <property type="entry name" value="Metallophos"/>
    <property type="match status" value="1"/>
</dbReference>
<organism evidence="6 7">
    <name type="scientific">Roseovarius ramblicola</name>
    <dbReference type="NCBI Taxonomy" id="2022336"/>
    <lineage>
        <taxon>Bacteria</taxon>
        <taxon>Pseudomonadati</taxon>
        <taxon>Pseudomonadota</taxon>
        <taxon>Alphaproteobacteria</taxon>
        <taxon>Rhodobacterales</taxon>
        <taxon>Roseobacteraceae</taxon>
        <taxon>Roseovarius</taxon>
    </lineage>
</organism>
<evidence type="ECO:0000313" key="6">
    <source>
        <dbReference type="EMBL" id="MFB9150279.1"/>
    </source>
</evidence>
<dbReference type="Gene3D" id="3.60.21.10">
    <property type="match status" value="1"/>
</dbReference>
<comment type="caution">
    <text evidence="6">The sequence shown here is derived from an EMBL/GenBank/DDBJ whole genome shotgun (WGS) entry which is preliminary data.</text>
</comment>
<feature type="domain" description="Calcineurin-like phosphoesterase" evidence="5">
    <location>
        <begin position="15"/>
        <end position="240"/>
    </location>
</feature>
<gene>
    <name evidence="6" type="ORF">ACFFU4_11025</name>
</gene>
<dbReference type="InterPro" id="IPR050884">
    <property type="entry name" value="CNP_phosphodiesterase-III"/>
</dbReference>
<dbReference type="SUPFAM" id="SSF56300">
    <property type="entry name" value="Metallo-dependent phosphatases"/>
    <property type="match status" value="1"/>
</dbReference>
<dbReference type="PANTHER" id="PTHR42988:SF2">
    <property type="entry name" value="CYCLIC NUCLEOTIDE PHOSPHODIESTERASE CBUA0032-RELATED"/>
    <property type="match status" value="1"/>
</dbReference>
<keyword evidence="2 6" id="KW-0378">Hydrolase</keyword>
<evidence type="ECO:0000256" key="3">
    <source>
        <dbReference type="ARBA" id="ARBA00023004"/>
    </source>
</evidence>
<dbReference type="InterPro" id="IPR004843">
    <property type="entry name" value="Calcineurin-like_PHP"/>
</dbReference>
<keyword evidence="7" id="KW-1185">Reference proteome</keyword>
<keyword evidence="3" id="KW-0408">Iron</keyword>
<dbReference type="GO" id="GO:0016787">
    <property type="term" value="F:hydrolase activity"/>
    <property type="evidence" value="ECO:0007669"/>
    <property type="project" value="UniProtKB-KW"/>
</dbReference>
<evidence type="ECO:0000256" key="1">
    <source>
        <dbReference type="ARBA" id="ARBA00022723"/>
    </source>
</evidence>
<accession>A0ABV5I1U7</accession>
<dbReference type="InterPro" id="IPR029052">
    <property type="entry name" value="Metallo-depent_PP-like"/>
</dbReference>
<dbReference type="EMBL" id="JBHMEC010000017">
    <property type="protein sequence ID" value="MFB9150279.1"/>
    <property type="molecule type" value="Genomic_DNA"/>
</dbReference>
<dbReference type="RefSeq" id="WP_377070332.1">
    <property type="nucleotide sequence ID" value="NZ_JBHMEC010000017.1"/>
</dbReference>
<protein>
    <submittedName>
        <fullName evidence="6">Metallophosphoesterase family protein</fullName>
        <ecNumber evidence="6">3.1.-.-</ecNumber>
    </submittedName>
</protein>
<evidence type="ECO:0000256" key="4">
    <source>
        <dbReference type="ARBA" id="ARBA00025742"/>
    </source>
</evidence>
<evidence type="ECO:0000256" key="2">
    <source>
        <dbReference type="ARBA" id="ARBA00022801"/>
    </source>
</evidence>
<dbReference type="Proteomes" id="UP001589670">
    <property type="component" value="Unassembled WGS sequence"/>
</dbReference>
<dbReference type="PANTHER" id="PTHR42988">
    <property type="entry name" value="PHOSPHOHYDROLASE"/>
    <property type="match status" value="1"/>
</dbReference>
<reference evidence="6 7" key="1">
    <citation type="submission" date="2024-09" db="EMBL/GenBank/DDBJ databases">
        <authorList>
            <person name="Sun Q."/>
            <person name="Mori K."/>
        </authorList>
    </citation>
    <scope>NUCLEOTIDE SEQUENCE [LARGE SCALE GENOMIC DNA]</scope>
    <source>
        <strain evidence="6 7">CECT 9424</strain>
    </source>
</reference>
<dbReference type="EC" id="3.1.-.-" evidence="6"/>
<keyword evidence="1" id="KW-0479">Metal-binding</keyword>
<proteinExistence type="inferred from homology"/>
<comment type="similarity">
    <text evidence="4">Belongs to the cyclic nucleotide phosphodiesterase class-III family.</text>
</comment>